<dbReference type="Pfam" id="PF01261">
    <property type="entry name" value="AP_endonuc_2"/>
    <property type="match status" value="1"/>
</dbReference>
<dbReference type="InterPro" id="IPR036237">
    <property type="entry name" value="Xyl_isomerase-like_sf"/>
</dbReference>
<dbReference type="Gene3D" id="3.20.20.150">
    <property type="entry name" value="Divalent-metal-dependent TIM barrel enzymes"/>
    <property type="match status" value="1"/>
</dbReference>
<proteinExistence type="predicted"/>
<dbReference type="GO" id="GO:0046487">
    <property type="term" value="P:glyoxylate metabolic process"/>
    <property type="evidence" value="ECO:0007669"/>
    <property type="project" value="TreeGrafter"/>
</dbReference>
<protein>
    <submittedName>
        <fullName evidence="3">Fumarylacetoacetate hydrolase family protein</fullName>
    </submittedName>
</protein>
<name>A0A3B0T2J8_9ZZZZ</name>
<dbReference type="PANTHER" id="PTHR43489">
    <property type="entry name" value="ISOMERASE"/>
    <property type="match status" value="1"/>
</dbReference>
<evidence type="ECO:0000259" key="2">
    <source>
        <dbReference type="Pfam" id="PF01261"/>
    </source>
</evidence>
<evidence type="ECO:0000256" key="1">
    <source>
        <dbReference type="ARBA" id="ARBA00023235"/>
    </source>
</evidence>
<feature type="domain" description="Xylose isomerase-like TIM barrel" evidence="2">
    <location>
        <begin position="22"/>
        <end position="256"/>
    </location>
</feature>
<keyword evidence="3" id="KW-0378">Hydrolase</keyword>
<dbReference type="GO" id="GO:0008903">
    <property type="term" value="F:hydroxypyruvate isomerase activity"/>
    <property type="evidence" value="ECO:0007669"/>
    <property type="project" value="TreeGrafter"/>
</dbReference>
<organism evidence="3">
    <name type="scientific">hydrothermal vent metagenome</name>
    <dbReference type="NCBI Taxonomy" id="652676"/>
    <lineage>
        <taxon>unclassified sequences</taxon>
        <taxon>metagenomes</taxon>
        <taxon>ecological metagenomes</taxon>
    </lineage>
</organism>
<dbReference type="GO" id="GO:0016787">
    <property type="term" value="F:hydrolase activity"/>
    <property type="evidence" value="ECO:0007669"/>
    <property type="project" value="UniProtKB-KW"/>
</dbReference>
<dbReference type="InterPro" id="IPR036663">
    <property type="entry name" value="Fumarylacetoacetase_C_sf"/>
</dbReference>
<dbReference type="FunFam" id="3.20.20.150:FF:000007">
    <property type="entry name" value="Hydroxypyruvate isomerase"/>
    <property type="match status" value="1"/>
</dbReference>
<accession>A0A3B0T2J8</accession>
<gene>
    <name evidence="3" type="ORF">MNBD_ALPHA11-1741</name>
</gene>
<evidence type="ECO:0000313" key="3">
    <source>
        <dbReference type="EMBL" id="VAW12961.1"/>
    </source>
</evidence>
<dbReference type="SUPFAM" id="SSF56529">
    <property type="entry name" value="FAH"/>
    <property type="match status" value="1"/>
</dbReference>
<dbReference type="PANTHER" id="PTHR43489:SF6">
    <property type="entry name" value="HYDROXYPYRUVATE ISOMERASE-RELATED"/>
    <property type="match status" value="1"/>
</dbReference>
<keyword evidence="1" id="KW-0413">Isomerase</keyword>
<dbReference type="InterPro" id="IPR013022">
    <property type="entry name" value="Xyl_isomerase-like_TIM-brl"/>
</dbReference>
<sequence length="656" mass="70943">MPKLAANLSTLFQETSLENRPAAAAAAGFLAVEIKFFEQYPSDLFIDNLTASGLDLALFNANPGNLGAGEIGMASLPKQRQRFEAGLIKDLALAKRLGAPKMHVLCGMTDKELSRDQQYATAVDAYSWAAKTAAEHGVTLVVEPLAPAAMPGYFIHSLDQAVRLVEDVASDNFKILFDFFHMQFIGGDISRRLNDVADLIGHVQIAATPSRHEPDQGELNVDFIFNALDNIGYSGWVGCEYNPKTTTLAGLSWADKYLSRPKNSIPPIIKANEQSPVKAENLPTGTLLGRVWDPKAQGPCIVTVRDGIVFDITSKQAPLTSDICQIKNPVEFVKSASGQPIGELSEILQADTENDEIFHMLAPCDLQAIKACGVTFAASMVERVIEEQAAGDIKKAKAIRQRVQSIVGDSLRELQAGSDEAQRVKQALIEEGIWSQYLEVGIGPDAEVFSKAQVLSSVGYGAKIGLHPSSSWNNPEPELVLAVSPDGEIVGVSLGNDVNLRDIEGRSALLLSKAKDNNASCAIGPFIRLLDDEFTLDHIRQAQLSLTIKGVDDYLLEGNSSMNEISRDVKDLVAQTIGNHHQYPDGLMLFLGTGFAPTKDRDVPGEGFTHKLGDLVIVSSAGLGELQNIVDLSTNCPPWTFGVRQLMGNLAKRDLI</sequence>
<dbReference type="InterPro" id="IPR050417">
    <property type="entry name" value="Sugar_Epim/Isomerase"/>
</dbReference>
<dbReference type="AlphaFoldDB" id="A0A3B0T2J8"/>
<dbReference type="SUPFAM" id="SSF51658">
    <property type="entry name" value="Xylose isomerase-like"/>
    <property type="match status" value="1"/>
</dbReference>
<reference evidence="3" key="1">
    <citation type="submission" date="2018-06" db="EMBL/GenBank/DDBJ databases">
        <authorList>
            <person name="Zhirakovskaya E."/>
        </authorList>
    </citation>
    <scope>NUCLEOTIDE SEQUENCE</scope>
</reference>
<dbReference type="Gene3D" id="3.90.850.10">
    <property type="entry name" value="Fumarylacetoacetase-like, C-terminal domain"/>
    <property type="match status" value="1"/>
</dbReference>
<dbReference type="EMBL" id="UOEQ01000006">
    <property type="protein sequence ID" value="VAW12961.1"/>
    <property type="molecule type" value="Genomic_DNA"/>
</dbReference>